<evidence type="ECO:0000313" key="1">
    <source>
        <dbReference type="EMBL" id="EKJ91798.1"/>
    </source>
</evidence>
<dbReference type="EMBL" id="AGXW01000002">
    <property type="protein sequence ID" value="EKJ91798.1"/>
    <property type="molecule type" value="Genomic_DNA"/>
</dbReference>
<accession>K5DFV2</accession>
<evidence type="ECO:0000313" key="2">
    <source>
        <dbReference type="Proteomes" id="UP000007995"/>
    </source>
</evidence>
<sequence>MNREEYRQLCKHYSPYSGQCYKKSIITGVANNAHINMSCDGKCARMSNYDKKNTVVIYGNRRTNN</sequence>
<proteinExistence type="predicted"/>
<protein>
    <submittedName>
        <fullName evidence="1">Uncharacterized protein</fullName>
    </submittedName>
</protein>
<comment type="caution">
    <text evidence="1">The sequence shown here is derived from an EMBL/GenBank/DDBJ whole genome shotgun (WGS) entry which is preliminary data.</text>
</comment>
<name>K5DFV2_9BACE</name>
<dbReference type="RefSeq" id="WP_007759499.1">
    <property type="nucleotide sequence ID" value="NZ_AKBZ01000001.1"/>
</dbReference>
<dbReference type="HOGENOM" id="CLU_2840579_0_0_10"/>
<dbReference type="OrthoDB" id="1106391at2"/>
<dbReference type="AlphaFoldDB" id="K5DFV2"/>
<dbReference type="Proteomes" id="UP000007995">
    <property type="component" value="Unassembled WGS sequence"/>
</dbReference>
<organism evidence="1 2">
    <name type="scientific">Bacteroides finegoldii CL09T03C10</name>
    <dbReference type="NCBI Taxonomy" id="997888"/>
    <lineage>
        <taxon>Bacteria</taxon>
        <taxon>Pseudomonadati</taxon>
        <taxon>Bacteroidota</taxon>
        <taxon>Bacteroidia</taxon>
        <taxon>Bacteroidales</taxon>
        <taxon>Bacteroidaceae</taxon>
        <taxon>Bacteroides</taxon>
    </lineage>
</organism>
<gene>
    <name evidence="1" type="ORF">HMPREF1057_00633</name>
</gene>
<reference evidence="1 2" key="1">
    <citation type="submission" date="2012-02" db="EMBL/GenBank/DDBJ databases">
        <title>The Genome Sequence of Bacteroides finegoldii CL09T03C10.</title>
        <authorList>
            <consortium name="The Broad Institute Genome Sequencing Platform"/>
            <person name="Earl A."/>
            <person name="Ward D."/>
            <person name="Feldgarden M."/>
            <person name="Gevers D."/>
            <person name="Zitomersky N.L."/>
            <person name="Coyne M.J."/>
            <person name="Comstock L.E."/>
            <person name="Young S.K."/>
            <person name="Zeng Q."/>
            <person name="Gargeya S."/>
            <person name="Fitzgerald M."/>
            <person name="Haas B."/>
            <person name="Abouelleil A."/>
            <person name="Alvarado L."/>
            <person name="Arachchi H.M."/>
            <person name="Berlin A."/>
            <person name="Chapman S.B."/>
            <person name="Gearin G."/>
            <person name="Goldberg J."/>
            <person name="Griggs A."/>
            <person name="Gujja S."/>
            <person name="Hansen M."/>
            <person name="Heiman D."/>
            <person name="Howarth C."/>
            <person name="Larimer J."/>
            <person name="Lui A."/>
            <person name="MacDonald P.J.P."/>
            <person name="McCowen C."/>
            <person name="Montmayeur A."/>
            <person name="Murphy C."/>
            <person name="Neiman D."/>
            <person name="Pearson M."/>
            <person name="Priest M."/>
            <person name="Roberts A."/>
            <person name="Saif S."/>
            <person name="Shea T."/>
            <person name="Sisk P."/>
            <person name="Stolte C."/>
            <person name="Sykes S."/>
            <person name="Wortman J."/>
            <person name="Nusbaum C."/>
            <person name="Birren B."/>
        </authorList>
    </citation>
    <scope>NUCLEOTIDE SEQUENCE [LARGE SCALE GENOMIC DNA]</scope>
    <source>
        <strain evidence="1 2">CL09T03C10</strain>
    </source>
</reference>